<sequence>MALVVAEICAQVYKWNIQTRQNGVVTSSQGGFNLSMTGGRTIRVLDVTFTPSETYHNLNDQQLMTFQGVQLGWVVDPVNKNVYVLKQDRRGFMCTWNKGWNNVDGGNVLPSFVLKVWKIDEATSQLPSESSSSGLDHQTVTLTVLNVI</sequence>
<gene>
    <name evidence="1" type="ORF">PBRASI_LOCUS9641</name>
</gene>
<keyword evidence="2" id="KW-1185">Reference proteome</keyword>
<dbReference type="EMBL" id="CAJVPI010002216">
    <property type="protein sequence ID" value="CAG8638504.1"/>
    <property type="molecule type" value="Genomic_DNA"/>
</dbReference>
<protein>
    <submittedName>
        <fullName evidence="1">8432_t:CDS:1</fullName>
    </submittedName>
</protein>
<organism evidence="1 2">
    <name type="scientific">Paraglomus brasilianum</name>
    <dbReference type="NCBI Taxonomy" id="144538"/>
    <lineage>
        <taxon>Eukaryota</taxon>
        <taxon>Fungi</taxon>
        <taxon>Fungi incertae sedis</taxon>
        <taxon>Mucoromycota</taxon>
        <taxon>Glomeromycotina</taxon>
        <taxon>Glomeromycetes</taxon>
        <taxon>Paraglomerales</taxon>
        <taxon>Paraglomeraceae</taxon>
        <taxon>Paraglomus</taxon>
    </lineage>
</organism>
<evidence type="ECO:0000313" key="1">
    <source>
        <dbReference type="EMBL" id="CAG8638504.1"/>
    </source>
</evidence>
<comment type="caution">
    <text evidence="1">The sequence shown here is derived from an EMBL/GenBank/DDBJ whole genome shotgun (WGS) entry which is preliminary data.</text>
</comment>
<evidence type="ECO:0000313" key="2">
    <source>
        <dbReference type="Proteomes" id="UP000789739"/>
    </source>
</evidence>
<dbReference type="OrthoDB" id="88517at2759"/>
<name>A0A9N9DEK3_9GLOM</name>
<accession>A0A9N9DEK3</accession>
<reference evidence="1" key="1">
    <citation type="submission" date="2021-06" db="EMBL/GenBank/DDBJ databases">
        <authorList>
            <person name="Kallberg Y."/>
            <person name="Tangrot J."/>
            <person name="Rosling A."/>
        </authorList>
    </citation>
    <scope>NUCLEOTIDE SEQUENCE</scope>
    <source>
        <strain evidence="1">BR232B</strain>
    </source>
</reference>
<dbReference type="Proteomes" id="UP000789739">
    <property type="component" value="Unassembled WGS sequence"/>
</dbReference>
<dbReference type="InterPro" id="IPR012296">
    <property type="entry name" value="Nuclease_put_TT1808"/>
</dbReference>
<dbReference type="AlphaFoldDB" id="A0A9N9DEK3"/>
<dbReference type="Gene3D" id="3.90.1570.10">
    <property type="entry name" value="tt1808, chain A"/>
    <property type="match status" value="1"/>
</dbReference>
<proteinExistence type="predicted"/>